<dbReference type="CDD" id="cd02253">
    <property type="entry name" value="DmpA"/>
    <property type="match status" value="1"/>
</dbReference>
<dbReference type="PANTHER" id="PTHR36512:SF3">
    <property type="entry name" value="BLR5678 PROTEIN"/>
    <property type="match status" value="1"/>
</dbReference>
<dbReference type="SUPFAM" id="SSF56266">
    <property type="entry name" value="DmpA/ArgJ-like"/>
    <property type="match status" value="1"/>
</dbReference>
<evidence type="ECO:0000256" key="1">
    <source>
        <dbReference type="ARBA" id="ARBA00007068"/>
    </source>
</evidence>
<dbReference type="HOGENOM" id="CLU_484818_0_0_1"/>
<organism evidence="4 5">
    <name type="scientific">Beauveria bassiana (strain ARSEF 2860)</name>
    <name type="common">White muscardine disease fungus</name>
    <name type="synonym">Tritirachium shiotae</name>
    <dbReference type="NCBI Taxonomy" id="655819"/>
    <lineage>
        <taxon>Eukaryota</taxon>
        <taxon>Fungi</taxon>
        <taxon>Dikarya</taxon>
        <taxon>Ascomycota</taxon>
        <taxon>Pezizomycotina</taxon>
        <taxon>Sordariomycetes</taxon>
        <taxon>Hypocreomycetidae</taxon>
        <taxon>Hypocreales</taxon>
        <taxon>Cordycipitaceae</taxon>
        <taxon>Beauveria</taxon>
    </lineage>
</organism>
<dbReference type="FunFam" id="3.60.70.12:FF:000004">
    <property type="entry name" value="Beta-peptidyl aminopeptidase BapA"/>
    <property type="match status" value="1"/>
</dbReference>
<evidence type="ECO:0000313" key="4">
    <source>
        <dbReference type="EMBL" id="EJP69384.1"/>
    </source>
</evidence>
<feature type="chain" id="PRO_5003779241" evidence="3">
    <location>
        <begin position="20"/>
        <end position="562"/>
    </location>
</feature>
<dbReference type="CDD" id="cd00920">
    <property type="entry name" value="Cupredoxin"/>
    <property type="match status" value="1"/>
</dbReference>
<feature type="region of interest" description="Disordered" evidence="2">
    <location>
        <begin position="123"/>
        <end position="191"/>
    </location>
</feature>
<dbReference type="EMBL" id="JH725152">
    <property type="protein sequence ID" value="EJP69384.1"/>
    <property type="molecule type" value="Genomic_DNA"/>
</dbReference>
<feature type="signal peptide" evidence="3">
    <location>
        <begin position="1"/>
        <end position="19"/>
    </location>
</feature>
<dbReference type="GO" id="GO:0004177">
    <property type="term" value="F:aminopeptidase activity"/>
    <property type="evidence" value="ECO:0007669"/>
    <property type="project" value="TreeGrafter"/>
</dbReference>
<evidence type="ECO:0000313" key="5">
    <source>
        <dbReference type="Proteomes" id="UP000002762"/>
    </source>
</evidence>
<dbReference type="Proteomes" id="UP000002762">
    <property type="component" value="Unassembled WGS sequence"/>
</dbReference>
<accession>J4KQK9</accession>
<dbReference type="InterPro" id="IPR008972">
    <property type="entry name" value="Cupredoxin"/>
</dbReference>
<feature type="compositionally biased region" description="Basic and acidic residues" evidence="2">
    <location>
        <begin position="148"/>
        <end position="186"/>
    </location>
</feature>
<evidence type="ECO:0000256" key="3">
    <source>
        <dbReference type="SAM" id="SignalP"/>
    </source>
</evidence>
<dbReference type="Gene3D" id="3.60.70.12">
    <property type="entry name" value="L-amino peptidase D-ALA esterase/amidase"/>
    <property type="match status" value="1"/>
</dbReference>
<gene>
    <name evidence="4" type="ORF">BBA_01349</name>
</gene>
<name>J4KQK9_BEAB2</name>
<dbReference type="AlphaFoldDB" id="J4KQK9"/>
<dbReference type="Pfam" id="PF03576">
    <property type="entry name" value="Peptidase_S58"/>
    <property type="match status" value="1"/>
</dbReference>
<dbReference type="InterPro" id="IPR005321">
    <property type="entry name" value="Peptidase_S58_DmpA"/>
</dbReference>
<dbReference type="InterPro" id="IPR016117">
    <property type="entry name" value="ArgJ-like_dom_sf"/>
</dbReference>
<comment type="similarity">
    <text evidence="1">Belongs to the peptidase S58 family.</text>
</comment>
<dbReference type="Gene3D" id="2.60.40.420">
    <property type="entry name" value="Cupredoxins - blue copper proteins"/>
    <property type="match status" value="1"/>
</dbReference>
<dbReference type="InParanoid" id="J4KQK9"/>
<proteinExistence type="inferred from homology"/>
<reference evidence="4 5" key="1">
    <citation type="journal article" date="2012" name="Sci. Rep.">
        <title>Genomic perspectives on the evolution of fungal entomopathogenicity in Beauveria bassiana.</title>
        <authorList>
            <person name="Xiao G."/>
            <person name="Ying S.H."/>
            <person name="Zheng P."/>
            <person name="Wang Z.L."/>
            <person name="Zhang S."/>
            <person name="Xie X.Q."/>
            <person name="Shang Y."/>
            <person name="St Leger R.J."/>
            <person name="Zhao G.P."/>
            <person name="Wang C."/>
            <person name="Feng M.G."/>
        </authorList>
    </citation>
    <scope>NUCLEOTIDE SEQUENCE [LARGE SCALE GENOMIC DNA]</scope>
    <source>
        <strain evidence="4 5">ARSEF 2860</strain>
    </source>
</reference>
<dbReference type="SUPFAM" id="SSF49503">
    <property type="entry name" value="Cupredoxins"/>
    <property type="match status" value="1"/>
</dbReference>
<dbReference type="PANTHER" id="PTHR36512">
    <property type="entry name" value="D-AMINOPEPTIDASE"/>
    <property type="match status" value="1"/>
</dbReference>
<keyword evidence="5" id="KW-1185">Reference proteome</keyword>
<dbReference type="RefSeq" id="XP_008594668.1">
    <property type="nucleotide sequence ID" value="XM_008596446.1"/>
</dbReference>
<evidence type="ECO:0000256" key="2">
    <source>
        <dbReference type="SAM" id="MobiDB-lite"/>
    </source>
</evidence>
<protein>
    <submittedName>
        <fullName evidence="4">Peptidase family S58</fullName>
    </submittedName>
</protein>
<dbReference type="OrthoDB" id="2107894at2759"/>
<dbReference type="GeneID" id="19884361"/>
<sequence>MPSFKFVFAAAALLVAANAKTVKIMATKDNRFDPDSITAKKGDILEFHFKGPKHSVVSGDYHNPCAPLQIGTGFFSGFLSGSSGKVFRVELDNTDAMIFYSSQGNACASGMVGIVNPSKDKSLQDYKSRASKLSEGVSPGHTAFGGELSEKGSSHDDSKSDDKDAQGGKKSGDKPGQDDKKSDNKSSQDIISSRKYCKKNLAGVRVHTQSIHSDDGNVNTGVTTIIPRAEWFNKACHAGVFRFNGSGEMTGTHWIEETGLLHSPIILTNSFAVGQAYTGIYQYALKNYTGDEGEVGWFLLPVVGETFDGYLNDLGVFAVTPEHIVKGLENASSDAVREGNTGGGTGMICQGFKGGTGTSSRVVPAADEGKTYTVAALVQANYGRQHHLRISGVPVGRILAEETAKKAAEAGTEVPKNEADASKETKDGSIIIILATDAPLHPTQLQRLAKRATVGLARVGGYGHNPSGDIFMAFSTANEMAVQTVNSNVRKVDPFKLGSHSIETADDQTINALFEATADATEEAIYNALCMAETMVGNRGHCIEALPLDKLKEIMDRYHYSG</sequence>
<keyword evidence="3" id="KW-0732">Signal</keyword>